<dbReference type="InterPro" id="IPR001757">
    <property type="entry name" value="P_typ_ATPase"/>
</dbReference>
<reference evidence="4 5" key="1">
    <citation type="submission" date="2018-11" db="EMBL/GenBank/DDBJ databases">
        <authorList>
            <consortium name="Pathogen Informatics"/>
        </authorList>
    </citation>
    <scope>NUCLEOTIDE SEQUENCE [LARGE SCALE GENOMIC DNA]</scope>
    <source>
        <strain evidence="4 5">Zambia</strain>
    </source>
</reference>
<dbReference type="NCBIfam" id="TIGR01494">
    <property type="entry name" value="ATPase_P-type"/>
    <property type="match status" value="1"/>
</dbReference>
<protein>
    <submittedName>
        <fullName evidence="4">Uncharacterized protein</fullName>
    </submittedName>
</protein>
<evidence type="ECO:0000256" key="3">
    <source>
        <dbReference type="ARBA" id="ARBA00022842"/>
    </source>
</evidence>
<dbReference type="InterPro" id="IPR032630">
    <property type="entry name" value="P_typ_ATPase_c"/>
</dbReference>
<dbReference type="InterPro" id="IPR023214">
    <property type="entry name" value="HAD_sf"/>
</dbReference>
<dbReference type="GO" id="GO:0016887">
    <property type="term" value="F:ATP hydrolysis activity"/>
    <property type="evidence" value="ECO:0007669"/>
    <property type="project" value="InterPro"/>
</dbReference>
<dbReference type="GO" id="GO:0005524">
    <property type="term" value="F:ATP binding"/>
    <property type="evidence" value="ECO:0007669"/>
    <property type="project" value="InterPro"/>
</dbReference>
<dbReference type="STRING" id="48269.A0A183MTL4"/>
<dbReference type="AlphaFoldDB" id="A0A183MTL4"/>
<evidence type="ECO:0000256" key="2">
    <source>
        <dbReference type="ARBA" id="ARBA00022723"/>
    </source>
</evidence>
<accession>A0A183MTL4</accession>
<dbReference type="PANTHER" id="PTHR24092">
    <property type="entry name" value="PROBABLE PHOSPHOLIPID-TRANSPORTING ATPASE"/>
    <property type="match status" value="1"/>
</dbReference>
<dbReference type="GO" id="GO:0046872">
    <property type="term" value="F:metal ion binding"/>
    <property type="evidence" value="ECO:0007669"/>
    <property type="project" value="UniProtKB-KW"/>
</dbReference>
<dbReference type="PANTHER" id="PTHR24092:SF218">
    <property type="entry name" value="PHOSPHOLIPID-TRANSPORTING ATPASE"/>
    <property type="match status" value="1"/>
</dbReference>
<dbReference type="InterPro" id="IPR036412">
    <property type="entry name" value="HAD-like_sf"/>
</dbReference>
<evidence type="ECO:0000256" key="1">
    <source>
        <dbReference type="ARBA" id="ARBA00004141"/>
    </source>
</evidence>
<evidence type="ECO:0000313" key="5">
    <source>
        <dbReference type="Proteomes" id="UP000277204"/>
    </source>
</evidence>
<dbReference type="GO" id="GO:0140326">
    <property type="term" value="F:ATPase-coupled intramembrane lipid transporter activity"/>
    <property type="evidence" value="ECO:0007669"/>
    <property type="project" value="TreeGrafter"/>
</dbReference>
<sequence>MDFTDDLPLLYSAYEQLQMKTTSVAAVSAALGINTHKDKSKILKFNMENTNPVAFDGEALEGVETFMYLDSIIIDEQGGSDANVKAAVVSLVKDQLNAQTLAIGDGANDVNMIQVANVGIGINSGEEGMQAVMASDFAISRFYLLKQLLLVHGHWCYDKLAHASLYLFYKDADSM</sequence>
<gene>
    <name evidence="4" type="ORF">SMRZ_LOCUS19389</name>
</gene>
<keyword evidence="2" id="KW-0479">Metal-binding</keyword>
<dbReference type="Proteomes" id="UP000277204">
    <property type="component" value="Unassembled WGS sequence"/>
</dbReference>
<proteinExistence type="predicted"/>
<dbReference type="GO" id="GO:0005886">
    <property type="term" value="C:plasma membrane"/>
    <property type="evidence" value="ECO:0007669"/>
    <property type="project" value="TreeGrafter"/>
</dbReference>
<dbReference type="Pfam" id="PF08282">
    <property type="entry name" value="Hydrolase_3"/>
    <property type="match status" value="1"/>
</dbReference>
<keyword evidence="5" id="KW-1185">Reference proteome</keyword>
<dbReference type="GO" id="GO:0045332">
    <property type="term" value="P:phospholipid translocation"/>
    <property type="evidence" value="ECO:0007669"/>
    <property type="project" value="TreeGrafter"/>
</dbReference>
<organism evidence="4 5">
    <name type="scientific">Schistosoma margrebowiei</name>
    <dbReference type="NCBI Taxonomy" id="48269"/>
    <lineage>
        <taxon>Eukaryota</taxon>
        <taxon>Metazoa</taxon>
        <taxon>Spiralia</taxon>
        <taxon>Lophotrochozoa</taxon>
        <taxon>Platyhelminthes</taxon>
        <taxon>Trematoda</taxon>
        <taxon>Digenea</taxon>
        <taxon>Strigeidida</taxon>
        <taxon>Schistosomatoidea</taxon>
        <taxon>Schistosomatidae</taxon>
        <taxon>Schistosoma</taxon>
    </lineage>
</organism>
<keyword evidence="3" id="KW-0460">Magnesium</keyword>
<name>A0A183MTL4_9TREM</name>
<dbReference type="Pfam" id="PF16212">
    <property type="entry name" value="PhoLip_ATPase_C"/>
    <property type="match status" value="1"/>
</dbReference>
<dbReference type="SUPFAM" id="SSF56784">
    <property type="entry name" value="HAD-like"/>
    <property type="match status" value="1"/>
</dbReference>
<dbReference type="Gene3D" id="3.40.50.1000">
    <property type="entry name" value="HAD superfamily/HAD-like"/>
    <property type="match status" value="1"/>
</dbReference>
<comment type="subcellular location">
    <subcellularLocation>
        <location evidence="1">Membrane</location>
        <topology evidence="1">Multi-pass membrane protein</topology>
    </subcellularLocation>
</comment>
<evidence type="ECO:0000313" key="4">
    <source>
        <dbReference type="EMBL" id="VDP31444.1"/>
    </source>
</evidence>
<dbReference type="EMBL" id="UZAI01017954">
    <property type="protein sequence ID" value="VDP31444.1"/>
    <property type="molecule type" value="Genomic_DNA"/>
</dbReference>